<name>A0A2A6RIW4_9CHLR</name>
<organism evidence="2 3">
    <name type="scientific">Candidatus Viridilinea mediisalina</name>
    <dbReference type="NCBI Taxonomy" id="2024553"/>
    <lineage>
        <taxon>Bacteria</taxon>
        <taxon>Bacillati</taxon>
        <taxon>Chloroflexota</taxon>
        <taxon>Chloroflexia</taxon>
        <taxon>Chloroflexales</taxon>
        <taxon>Chloroflexineae</taxon>
        <taxon>Oscillochloridaceae</taxon>
        <taxon>Candidatus Viridilinea</taxon>
    </lineage>
</organism>
<evidence type="ECO:0000313" key="3">
    <source>
        <dbReference type="Proteomes" id="UP000220527"/>
    </source>
</evidence>
<dbReference type="SUPFAM" id="SSF53335">
    <property type="entry name" value="S-adenosyl-L-methionine-dependent methyltransferases"/>
    <property type="match status" value="1"/>
</dbReference>
<comment type="caution">
    <text evidence="2">The sequence shown here is derived from an EMBL/GenBank/DDBJ whole genome shotgun (WGS) entry which is preliminary data.</text>
</comment>
<reference evidence="3" key="1">
    <citation type="submission" date="2017-08" db="EMBL/GenBank/DDBJ databases">
        <authorList>
            <person name="Grouzdev D.S."/>
            <person name="Gaisin V.A."/>
            <person name="Rysina M.S."/>
            <person name="Gorlenko V.M."/>
        </authorList>
    </citation>
    <scope>NUCLEOTIDE SEQUENCE [LARGE SCALE GENOMIC DNA]</scope>
    <source>
        <strain evidence="3">Kir15-3F</strain>
    </source>
</reference>
<gene>
    <name evidence="2" type="ORF">CJ255_12055</name>
</gene>
<feature type="domain" description="Methyltransferase type 11" evidence="1">
    <location>
        <begin position="55"/>
        <end position="148"/>
    </location>
</feature>
<dbReference type="GO" id="GO:0008757">
    <property type="term" value="F:S-adenosylmethionine-dependent methyltransferase activity"/>
    <property type="evidence" value="ECO:0007669"/>
    <property type="project" value="InterPro"/>
</dbReference>
<dbReference type="InterPro" id="IPR013216">
    <property type="entry name" value="Methyltransf_11"/>
</dbReference>
<dbReference type="AlphaFoldDB" id="A0A2A6RIW4"/>
<dbReference type="Proteomes" id="UP000220527">
    <property type="component" value="Unassembled WGS sequence"/>
</dbReference>
<dbReference type="Pfam" id="PF08241">
    <property type="entry name" value="Methyltransf_11"/>
    <property type="match status" value="1"/>
</dbReference>
<dbReference type="InterPro" id="IPR029063">
    <property type="entry name" value="SAM-dependent_MTases_sf"/>
</dbReference>
<dbReference type="OrthoDB" id="156058at2"/>
<sequence length="211" mass="23766">MYNLKWYYRRLVQRLFHHFYREFAWSYDGVAWLVSGGLWRRWVLTALPHLHGPTLELGFGPGHLQLALADRAACVGLDASPQMAQQAARRLRCAGYTPRLVRGLAQALPFADASFATVVATFPTEYIAATATQKEIRRVLRPNGRLVIIPSAELQPSVYRRLIDLAYLITLMRGTPSAMPNTITLGTLVLQPTWVTVGPSRVLLLEAHFRL</sequence>
<evidence type="ECO:0000313" key="2">
    <source>
        <dbReference type="EMBL" id="PDW02825.1"/>
    </source>
</evidence>
<dbReference type="EMBL" id="NQWI01000051">
    <property type="protein sequence ID" value="PDW02825.1"/>
    <property type="molecule type" value="Genomic_DNA"/>
</dbReference>
<protein>
    <recommendedName>
        <fullName evidence="1">Methyltransferase type 11 domain-containing protein</fullName>
    </recommendedName>
</protein>
<dbReference type="InterPro" id="IPR050508">
    <property type="entry name" value="Methyltransf_Superfamily"/>
</dbReference>
<accession>A0A2A6RIW4</accession>
<keyword evidence="3" id="KW-1185">Reference proteome</keyword>
<dbReference type="PANTHER" id="PTHR42912:SF95">
    <property type="entry name" value="METHYLTRANSFERASE TYPE 11 DOMAIN-CONTAINING PROTEIN"/>
    <property type="match status" value="1"/>
</dbReference>
<dbReference type="CDD" id="cd02440">
    <property type="entry name" value="AdoMet_MTases"/>
    <property type="match status" value="1"/>
</dbReference>
<dbReference type="PANTHER" id="PTHR42912">
    <property type="entry name" value="METHYLTRANSFERASE"/>
    <property type="match status" value="1"/>
</dbReference>
<dbReference type="Gene3D" id="3.40.50.150">
    <property type="entry name" value="Vaccinia Virus protein VP39"/>
    <property type="match status" value="1"/>
</dbReference>
<evidence type="ECO:0000259" key="1">
    <source>
        <dbReference type="Pfam" id="PF08241"/>
    </source>
</evidence>
<proteinExistence type="predicted"/>